<evidence type="ECO:0000313" key="10">
    <source>
        <dbReference type="Proteomes" id="UP000789595"/>
    </source>
</evidence>
<evidence type="ECO:0000256" key="3">
    <source>
        <dbReference type="ARBA" id="ARBA00022777"/>
    </source>
</evidence>
<dbReference type="Proteomes" id="UP000789595">
    <property type="component" value="Unassembled WGS sequence"/>
</dbReference>
<dbReference type="EMBL" id="CAKKNE010000003">
    <property type="protein sequence ID" value="CAH0372251.1"/>
    <property type="molecule type" value="Genomic_DNA"/>
</dbReference>
<dbReference type="InterPro" id="IPR050339">
    <property type="entry name" value="CC_SR_Kinase"/>
</dbReference>
<reference evidence="9" key="1">
    <citation type="submission" date="2021-11" db="EMBL/GenBank/DDBJ databases">
        <authorList>
            <consortium name="Genoscope - CEA"/>
            <person name="William W."/>
        </authorList>
    </citation>
    <scope>NUCLEOTIDE SEQUENCE</scope>
</reference>
<feature type="domain" description="Protein kinase" evidence="8">
    <location>
        <begin position="93"/>
        <end position="232"/>
    </location>
</feature>
<dbReference type="PANTHER" id="PTHR11042">
    <property type="entry name" value="EUKARYOTIC TRANSLATION INITIATION FACTOR 2-ALPHA KINASE EIF2-ALPHA KINASE -RELATED"/>
    <property type="match status" value="1"/>
</dbReference>
<keyword evidence="1" id="KW-0808">Transferase</keyword>
<dbReference type="Gene3D" id="1.10.510.10">
    <property type="entry name" value="Transferase(Phosphotransferase) domain 1"/>
    <property type="match status" value="1"/>
</dbReference>
<feature type="binding site" evidence="6">
    <location>
        <position position="122"/>
    </location>
    <ligand>
        <name>ATP</name>
        <dbReference type="ChEBI" id="CHEBI:30616"/>
    </ligand>
</feature>
<evidence type="ECO:0000256" key="2">
    <source>
        <dbReference type="ARBA" id="ARBA00022741"/>
    </source>
</evidence>
<evidence type="ECO:0000256" key="7">
    <source>
        <dbReference type="SAM" id="Coils"/>
    </source>
</evidence>
<proteinExistence type="predicted"/>
<dbReference type="AlphaFoldDB" id="A0A8J2X2Y2"/>
<dbReference type="InterPro" id="IPR011009">
    <property type="entry name" value="Kinase-like_dom_sf"/>
</dbReference>
<dbReference type="SMART" id="SM00220">
    <property type="entry name" value="S_TKc"/>
    <property type="match status" value="1"/>
</dbReference>
<evidence type="ECO:0000313" key="9">
    <source>
        <dbReference type="EMBL" id="CAH0372251.1"/>
    </source>
</evidence>
<dbReference type="InterPro" id="IPR017441">
    <property type="entry name" value="Protein_kinase_ATP_BS"/>
</dbReference>
<dbReference type="PROSITE" id="PS00107">
    <property type="entry name" value="PROTEIN_KINASE_ATP"/>
    <property type="match status" value="1"/>
</dbReference>
<dbReference type="GO" id="GO:0017148">
    <property type="term" value="P:negative regulation of translation"/>
    <property type="evidence" value="ECO:0007669"/>
    <property type="project" value="UniProtKB-KW"/>
</dbReference>
<name>A0A8J2X2Y2_9STRA</name>
<keyword evidence="4 6" id="KW-0067">ATP-binding</keyword>
<keyword evidence="10" id="KW-1185">Reference proteome</keyword>
<evidence type="ECO:0000256" key="6">
    <source>
        <dbReference type="PROSITE-ProRule" id="PRU10141"/>
    </source>
</evidence>
<dbReference type="GO" id="GO:0005737">
    <property type="term" value="C:cytoplasm"/>
    <property type="evidence" value="ECO:0007669"/>
    <property type="project" value="TreeGrafter"/>
</dbReference>
<dbReference type="InterPro" id="IPR000719">
    <property type="entry name" value="Prot_kinase_dom"/>
</dbReference>
<feature type="non-terminal residue" evidence="9">
    <location>
        <position position="232"/>
    </location>
</feature>
<evidence type="ECO:0000259" key="8">
    <source>
        <dbReference type="PROSITE" id="PS50011"/>
    </source>
</evidence>
<accession>A0A8J2X2Y2</accession>
<keyword evidence="3" id="KW-0418">Kinase</keyword>
<comment type="caution">
    <text evidence="9">The sequence shown here is derived from an EMBL/GenBank/DDBJ whole genome shotgun (WGS) entry which is preliminary data.</text>
</comment>
<dbReference type="PROSITE" id="PS50011">
    <property type="entry name" value="PROTEIN_KINASE_DOM"/>
    <property type="match status" value="1"/>
</dbReference>
<dbReference type="GO" id="GO:0004672">
    <property type="term" value="F:protein kinase activity"/>
    <property type="evidence" value="ECO:0007669"/>
    <property type="project" value="InterPro"/>
</dbReference>
<evidence type="ECO:0000256" key="5">
    <source>
        <dbReference type="ARBA" id="ARBA00023193"/>
    </source>
</evidence>
<dbReference type="GO" id="GO:0005524">
    <property type="term" value="F:ATP binding"/>
    <property type="evidence" value="ECO:0007669"/>
    <property type="project" value="UniProtKB-UniRule"/>
</dbReference>
<evidence type="ECO:0000256" key="1">
    <source>
        <dbReference type="ARBA" id="ARBA00022679"/>
    </source>
</evidence>
<dbReference type="SUPFAM" id="SSF56112">
    <property type="entry name" value="Protein kinase-like (PK-like)"/>
    <property type="match status" value="1"/>
</dbReference>
<gene>
    <name evidence="9" type="ORF">PECAL_3P22340</name>
</gene>
<dbReference type="Pfam" id="PF00069">
    <property type="entry name" value="Pkinase"/>
    <property type="match status" value="1"/>
</dbReference>
<keyword evidence="5" id="KW-0652">Protein synthesis inhibitor</keyword>
<dbReference type="GO" id="GO:0005634">
    <property type="term" value="C:nucleus"/>
    <property type="evidence" value="ECO:0007669"/>
    <property type="project" value="TreeGrafter"/>
</dbReference>
<sequence>MQNMLDCKQGDRAKIAKVLAAVKAAVARDEKLLAAVQDGSKKLDDHAKRSASYHAETTDGINELKAKIDALQMNEATIQDQYVYDPYDSDDSDQEASLLGWGSFGSTHRMKGREDGRVCAVKLINIKRAGVGVEKLREEAARLSMLDHPNIVNYFTAYRFKKNRFFAIVMELLKGGSLLERLQRASGPLTSDTGERAAATEKWTTEVASALAHMHEQRMQHRDLHPGNVLFD</sequence>
<dbReference type="OrthoDB" id="40902at2759"/>
<evidence type="ECO:0000256" key="4">
    <source>
        <dbReference type="ARBA" id="ARBA00022840"/>
    </source>
</evidence>
<keyword evidence="2 6" id="KW-0547">Nucleotide-binding</keyword>
<organism evidence="9 10">
    <name type="scientific">Pelagomonas calceolata</name>
    <dbReference type="NCBI Taxonomy" id="35677"/>
    <lineage>
        <taxon>Eukaryota</taxon>
        <taxon>Sar</taxon>
        <taxon>Stramenopiles</taxon>
        <taxon>Ochrophyta</taxon>
        <taxon>Pelagophyceae</taxon>
        <taxon>Pelagomonadales</taxon>
        <taxon>Pelagomonadaceae</taxon>
        <taxon>Pelagomonas</taxon>
    </lineage>
</organism>
<feature type="coiled-coil region" evidence="7">
    <location>
        <begin position="54"/>
        <end position="81"/>
    </location>
</feature>
<dbReference type="CDD" id="cd00180">
    <property type="entry name" value="PKc"/>
    <property type="match status" value="1"/>
</dbReference>
<protein>
    <recommendedName>
        <fullName evidence="8">Protein kinase domain-containing protein</fullName>
    </recommendedName>
</protein>
<keyword evidence="7" id="KW-0175">Coiled coil</keyword>